<dbReference type="AlphaFoldDB" id="A0A1K1QJL9"/>
<sequence>MVKYSISFKNFMSNEKKTEKIVSSPEEVLEEYKSINWFNLLTKATPENQNDSDIVDNNSWNFSVTFKNHKREDILHIHPHLHPSTRVQPDEIKLVVEFRACKIVPTSKFSQFFGGSKEKAVEEKKTAAIGVLQADALTHLTNFLDNNHTDFHKFNSPSLDTIIKESGKVY</sequence>
<protein>
    <submittedName>
        <fullName evidence="1">Uncharacterized protein</fullName>
    </submittedName>
</protein>
<reference evidence="2" key="1">
    <citation type="submission" date="2016-11" db="EMBL/GenBank/DDBJ databases">
        <authorList>
            <person name="Varghese N."/>
            <person name="Submissions S."/>
        </authorList>
    </citation>
    <scope>NUCLEOTIDE SEQUENCE [LARGE SCALE GENOMIC DNA]</scope>
    <source>
        <strain evidence="2">DSM 24786</strain>
    </source>
</reference>
<dbReference type="Proteomes" id="UP000183257">
    <property type="component" value="Unassembled WGS sequence"/>
</dbReference>
<gene>
    <name evidence="1" type="ORF">SAMN05660313_02712</name>
</gene>
<organism evidence="1 2">
    <name type="scientific">Cellulophaga fucicola</name>
    <dbReference type="NCBI Taxonomy" id="76595"/>
    <lineage>
        <taxon>Bacteria</taxon>
        <taxon>Pseudomonadati</taxon>
        <taxon>Bacteroidota</taxon>
        <taxon>Flavobacteriia</taxon>
        <taxon>Flavobacteriales</taxon>
        <taxon>Flavobacteriaceae</taxon>
        <taxon>Cellulophaga</taxon>
    </lineage>
</organism>
<dbReference type="EMBL" id="FPIY01000004">
    <property type="protein sequence ID" value="SFW60143.1"/>
    <property type="molecule type" value="Genomic_DNA"/>
</dbReference>
<dbReference type="STRING" id="76595.SAMN05660313_02712"/>
<dbReference type="RefSeq" id="WP_072304343.1">
    <property type="nucleotide sequence ID" value="NZ_FPIY01000004.1"/>
</dbReference>
<dbReference type="OrthoDB" id="1428778at2"/>
<evidence type="ECO:0000313" key="2">
    <source>
        <dbReference type="Proteomes" id="UP000183257"/>
    </source>
</evidence>
<accession>A0A1K1QJL9</accession>
<proteinExistence type="predicted"/>
<name>A0A1K1QJL9_9FLAO</name>
<keyword evidence="2" id="KW-1185">Reference proteome</keyword>
<evidence type="ECO:0000313" key="1">
    <source>
        <dbReference type="EMBL" id="SFW60143.1"/>
    </source>
</evidence>